<dbReference type="EMBL" id="JAUKUA010000001">
    <property type="protein sequence ID" value="KAK0729452.1"/>
    <property type="molecule type" value="Genomic_DNA"/>
</dbReference>
<keyword evidence="2" id="KW-1185">Reference proteome</keyword>
<protein>
    <submittedName>
        <fullName evidence="1">Uncharacterized protein</fullName>
    </submittedName>
</protein>
<dbReference type="PANTHER" id="PTHR24148:SF73">
    <property type="entry name" value="HET DOMAIN PROTEIN (AFU_ORTHOLOGUE AFUA_8G01020)"/>
    <property type="match status" value="1"/>
</dbReference>
<reference evidence="1" key="1">
    <citation type="submission" date="2023-06" db="EMBL/GenBank/DDBJ databases">
        <title>Genome-scale phylogeny and comparative genomics of the fungal order Sordariales.</title>
        <authorList>
            <consortium name="Lawrence Berkeley National Laboratory"/>
            <person name="Hensen N."/>
            <person name="Bonometti L."/>
            <person name="Westerberg I."/>
            <person name="Brannstrom I.O."/>
            <person name="Guillou S."/>
            <person name="Cros-Aarteil S."/>
            <person name="Calhoun S."/>
            <person name="Haridas S."/>
            <person name="Kuo A."/>
            <person name="Mondo S."/>
            <person name="Pangilinan J."/>
            <person name="Riley R."/>
            <person name="Labutti K."/>
            <person name="Andreopoulos B."/>
            <person name="Lipzen A."/>
            <person name="Chen C."/>
            <person name="Yanf M."/>
            <person name="Daum C."/>
            <person name="Ng V."/>
            <person name="Clum A."/>
            <person name="Steindorff A."/>
            <person name="Ohm R."/>
            <person name="Martin F."/>
            <person name="Silar P."/>
            <person name="Natvig D."/>
            <person name="Lalanne C."/>
            <person name="Gautier V."/>
            <person name="Ament-Velasquez S.L."/>
            <person name="Kruys A."/>
            <person name="Hutchinson M.I."/>
            <person name="Powell A.J."/>
            <person name="Barry K."/>
            <person name="Miller A.N."/>
            <person name="Grigoriev I.V."/>
            <person name="Debuchy R."/>
            <person name="Gladieux P."/>
            <person name="Thoren M.H."/>
            <person name="Johannesson H."/>
        </authorList>
    </citation>
    <scope>NUCLEOTIDE SEQUENCE</scope>
    <source>
        <strain evidence="1">SMH4607-1</strain>
    </source>
</reference>
<evidence type="ECO:0000313" key="2">
    <source>
        <dbReference type="Proteomes" id="UP001172102"/>
    </source>
</evidence>
<organism evidence="1 2">
    <name type="scientific">Lasiosphaeris hirsuta</name>
    <dbReference type="NCBI Taxonomy" id="260670"/>
    <lineage>
        <taxon>Eukaryota</taxon>
        <taxon>Fungi</taxon>
        <taxon>Dikarya</taxon>
        <taxon>Ascomycota</taxon>
        <taxon>Pezizomycotina</taxon>
        <taxon>Sordariomycetes</taxon>
        <taxon>Sordariomycetidae</taxon>
        <taxon>Sordariales</taxon>
        <taxon>Lasiosphaeriaceae</taxon>
        <taxon>Lasiosphaeris</taxon>
    </lineage>
</organism>
<name>A0AA40B8B3_9PEZI</name>
<dbReference type="PANTHER" id="PTHR24148">
    <property type="entry name" value="ANKYRIN REPEAT DOMAIN-CONTAINING PROTEIN 39 HOMOLOG-RELATED"/>
    <property type="match status" value="1"/>
</dbReference>
<accession>A0AA40B8B3</accession>
<dbReference type="InterPro" id="IPR052895">
    <property type="entry name" value="HetReg/Transcr_Mod"/>
</dbReference>
<sequence length="619" mass="69708">MYLRPGEDDQYPYSKQLKQLQAHPQWRDFCQPVPTDRPNMSLPQSIICLRNSELFISDPGIGTRRAERTKLSCGLATVLQCFRGTIATDPRDKIYAFLGIAEAIGHPTRIQPDYSKSVRDVFVGCMRSLLLTSNNLYALSLKEDLSLTKVVGLPSWVPDLLVEPFPPLETHLASNPWFASDPLGNRHLAILPEDVLELKGVSLGRISASCEFAWRAVPVNANERDKHCVLRVLRELPASTEIRIPTVTPSLRDFLEQFNLEAQQKTFRTPFIRNEGAVVRQSRLEVLWRTLVSDCFGDEYPSASSNTAVFRKFWQVTLKTVVAGVMMAKNRGRFALPKPTAWQSQASRDDELDMAWESICGAISRMYAAQLLADANEATEEVKDGVLPPAFEGARLELKAAWKEGREWTNEELSTFVESGAEDFMDHRDADTADGLAWSQLTTRISYNTTGRLLFAMENGRLGQGPKSLRDGDEAWILAGGKTPYILRRRQDGRYQLLGEAAPVLRPVVEIPFSQVSQTHELANVNFFSFTVSRICYGVPPCLKVPYSFSPPWFKSLIFTPLLIAPLAPIHLGYREKVYQYSALSLEFSSYRFSGPDFFGIRYVIVSYVLGFRVLRSLA</sequence>
<comment type="caution">
    <text evidence="1">The sequence shown here is derived from an EMBL/GenBank/DDBJ whole genome shotgun (WGS) entry which is preliminary data.</text>
</comment>
<gene>
    <name evidence="1" type="ORF">B0H67DRAFT_547612</name>
</gene>
<dbReference type="Proteomes" id="UP001172102">
    <property type="component" value="Unassembled WGS sequence"/>
</dbReference>
<proteinExistence type="predicted"/>
<dbReference type="AlphaFoldDB" id="A0AA40B8B3"/>
<evidence type="ECO:0000313" key="1">
    <source>
        <dbReference type="EMBL" id="KAK0729452.1"/>
    </source>
</evidence>